<dbReference type="EMBL" id="KV878896">
    <property type="protein sequence ID" value="OJJ84861.1"/>
    <property type="molecule type" value="Genomic_DNA"/>
</dbReference>
<keyword evidence="3" id="KW-1185">Reference proteome</keyword>
<dbReference type="GeneID" id="34458248"/>
<dbReference type="AlphaFoldDB" id="A0A1L9VLU4"/>
<reference evidence="3" key="1">
    <citation type="journal article" date="2017" name="Genome Biol.">
        <title>Comparative genomics reveals high biological diversity and specific adaptations in the industrially and medically important fungal genus Aspergillus.</title>
        <authorList>
            <person name="de Vries R.P."/>
            <person name="Riley R."/>
            <person name="Wiebenga A."/>
            <person name="Aguilar-Osorio G."/>
            <person name="Amillis S."/>
            <person name="Uchima C.A."/>
            <person name="Anderluh G."/>
            <person name="Asadollahi M."/>
            <person name="Askin M."/>
            <person name="Barry K."/>
            <person name="Battaglia E."/>
            <person name="Bayram O."/>
            <person name="Benocci T."/>
            <person name="Braus-Stromeyer S.A."/>
            <person name="Caldana C."/>
            <person name="Canovas D."/>
            <person name="Cerqueira G.C."/>
            <person name="Chen F."/>
            <person name="Chen W."/>
            <person name="Choi C."/>
            <person name="Clum A."/>
            <person name="Dos Santos R.A."/>
            <person name="Damasio A.R."/>
            <person name="Diallinas G."/>
            <person name="Emri T."/>
            <person name="Fekete E."/>
            <person name="Flipphi M."/>
            <person name="Freyberg S."/>
            <person name="Gallo A."/>
            <person name="Gournas C."/>
            <person name="Habgood R."/>
            <person name="Hainaut M."/>
            <person name="Harispe M.L."/>
            <person name="Henrissat B."/>
            <person name="Hilden K.S."/>
            <person name="Hope R."/>
            <person name="Hossain A."/>
            <person name="Karabika E."/>
            <person name="Karaffa L."/>
            <person name="Karanyi Z."/>
            <person name="Krasevec N."/>
            <person name="Kuo A."/>
            <person name="Kusch H."/>
            <person name="LaButti K."/>
            <person name="Lagendijk E.L."/>
            <person name="Lapidus A."/>
            <person name="Levasseur A."/>
            <person name="Lindquist E."/>
            <person name="Lipzen A."/>
            <person name="Logrieco A.F."/>
            <person name="MacCabe A."/>
            <person name="Maekelae M.R."/>
            <person name="Malavazi I."/>
            <person name="Melin P."/>
            <person name="Meyer V."/>
            <person name="Mielnichuk N."/>
            <person name="Miskei M."/>
            <person name="Molnar A.P."/>
            <person name="Mule G."/>
            <person name="Ngan C.Y."/>
            <person name="Orejas M."/>
            <person name="Orosz E."/>
            <person name="Ouedraogo J.P."/>
            <person name="Overkamp K.M."/>
            <person name="Park H.-S."/>
            <person name="Perrone G."/>
            <person name="Piumi F."/>
            <person name="Punt P.J."/>
            <person name="Ram A.F."/>
            <person name="Ramon A."/>
            <person name="Rauscher S."/>
            <person name="Record E."/>
            <person name="Riano-Pachon D.M."/>
            <person name="Robert V."/>
            <person name="Roehrig J."/>
            <person name="Ruller R."/>
            <person name="Salamov A."/>
            <person name="Salih N.S."/>
            <person name="Samson R.A."/>
            <person name="Sandor E."/>
            <person name="Sanguinetti M."/>
            <person name="Schuetze T."/>
            <person name="Sepcic K."/>
            <person name="Shelest E."/>
            <person name="Sherlock G."/>
            <person name="Sophianopoulou V."/>
            <person name="Squina F.M."/>
            <person name="Sun H."/>
            <person name="Susca A."/>
            <person name="Todd R.B."/>
            <person name="Tsang A."/>
            <person name="Unkles S.E."/>
            <person name="van de Wiele N."/>
            <person name="van Rossen-Uffink D."/>
            <person name="Oliveira J.V."/>
            <person name="Vesth T.C."/>
            <person name="Visser J."/>
            <person name="Yu J.-H."/>
            <person name="Zhou M."/>
            <person name="Andersen M.R."/>
            <person name="Archer D.B."/>
            <person name="Baker S.E."/>
            <person name="Benoit I."/>
            <person name="Brakhage A.A."/>
            <person name="Braus G.H."/>
            <person name="Fischer R."/>
            <person name="Frisvad J.C."/>
            <person name="Goldman G.H."/>
            <person name="Houbraken J."/>
            <person name="Oakley B."/>
            <person name="Pocsi I."/>
            <person name="Scazzocchio C."/>
            <person name="Seiboth B."/>
            <person name="vanKuyk P.A."/>
            <person name="Wortman J."/>
            <person name="Dyer P.S."/>
            <person name="Grigoriev I.V."/>
        </authorList>
    </citation>
    <scope>NUCLEOTIDE SEQUENCE [LARGE SCALE GENOMIC DNA]</scope>
    <source>
        <strain evidence="3">CBS 516.65</strain>
    </source>
</reference>
<feature type="compositionally biased region" description="Acidic residues" evidence="1">
    <location>
        <begin position="155"/>
        <end position="176"/>
    </location>
</feature>
<feature type="compositionally biased region" description="Basic and acidic residues" evidence="1">
    <location>
        <begin position="261"/>
        <end position="270"/>
    </location>
</feature>
<accession>A0A1L9VLU4</accession>
<feature type="compositionally biased region" description="Polar residues" evidence="1">
    <location>
        <begin position="40"/>
        <end position="50"/>
    </location>
</feature>
<evidence type="ECO:0000313" key="3">
    <source>
        <dbReference type="Proteomes" id="UP000184300"/>
    </source>
</evidence>
<feature type="region of interest" description="Disordered" evidence="1">
    <location>
        <begin position="1"/>
        <end position="270"/>
    </location>
</feature>
<sequence>MLSSPAKRRKTSETTAAAIDASQTNQKAHENNSRVHQRRPSFQSPTQASLARSHPDVLARALSRSPTRPLRNDNGSENDQQKEQELVDSRTFGLRDRKALRPSIAPGASPTDVSTLSPRSAFAAPPRRVSRKIGPLDLAFGTPEVKPENETADPSPDDTPGDQLEEMGNDANEDNMDQGPSFLDRLEEPELPPTPTQLGLEKPPGRPKGLLSSSPSARYEKRARRRIDDTKSSALKLESFNTTGDSTTKDLNTDRAPLPESELKKRQNKKELSAELKRLKDDVAELEAWTENLNNPDMKTESPKDLNKLISLLSSENASHKQSSPPTNASISSILSTLLPFSSKVSSKPVHEPPLPTNPFTLKEHAQAKQYLTVFAPLSVTTHSNKVSASKSAPLTESHSLTLSAGPPFPPKLYNITINYETNPETQSLISVFIPESDGSTNVPGGLLRWIDTRLSNPLLKLDVSGLCWGTNRYWEASISRAQVWSRIEARHSKLLAHRNHRESKHKEDTTDLRHVLPHLDRTSMTFSLKDTSKSLRVLISCALTLDEWTSEPRLLPEISISSPAASSKKIEQETKKLFNTLLRGEQGTDSDGVGGDVEADAIVRAVDGVVGVLFGLDDTHVQGFKGKLPVR</sequence>
<proteinExistence type="predicted"/>
<feature type="compositionally biased region" description="Basic residues" evidence="1">
    <location>
        <begin position="1"/>
        <end position="10"/>
    </location>
</feature>
<gene>
    <name evidence="2" type="ORF">ASPGLDRAFT_148972</name>
</gene>
<organism evidence="2 3">
    <name type="scientific">Aspergillus glaucus CBS 516.65</name>
    <dbReference type="NCBI Taxonomy" id="1160497"/>
    <lineage>
        <taxon>Eukaryota</taxon>
        <taxon>Fungi</taxon>
        <taxon>Dikarya</taxon>
        <taxon>Ascomycota</taxon>
        <taxon>Pezizomycotina</taxon>
        <taxon>Eurotiomycetes</taxon>
        <taxon>Eurotiomycetidae</taxon>
        <taxon>Eurotiales</taxon>
        <taxon>Aspergillaceae</taxon>
        <taxon>Aspergillus</taxon>
        <taxon>Aspergillus subgen. Aspergillus</taxon>
    </lineage>
</organism>
<dbReference type="STRING" id="1160497.A0A1L9VLU4"/>
<protein>
    <submittedName>
        <fullName evidence="2">Uncharacterized protein</fullName>
    </submittedName>
</protein>
<evidence type="ECO:0000256" key="1">
    <source>
        <dbReference type="SAM" id="MobiDB-lite"/>
    </source>
</evidence>
<dbReference type="RefSeq" id="XP_022401559.1">
    <property type="nucleotide sequence ID" value="XM_022541987.1"/>
</dbReference>
<dbReference type="OrthoDB" id="4160836at2759"/>
<evidence type="ECO:0000313" key="2">
    <source>
        <dbReference type="EMBL" id="OJJ84861.1"/>
    </source>
</evidence>
<feature type="compositionally biased region" description="Basic and acidic residues" evidence="1">
    <location>
        <begin position="79"/>
        <end position="99"/>
    </location>
</feature>
<dbReference type="Proteomes" id="UP000184300">
    <property type="component" value="Unassembled WGS sequence"/>
</dbReference>
<name>A0A1L9VLU4_ASPGL</name>
<dbReference type="VEuPathDB" id="FungiDB:ASPGLDRAFT_148972"/>